<evidence type="ECO:0000313" key="4">
    <source>
        <dbReference type="Proteomes" id="UP000223968"/>
    </source>
</evidence>
<name>A0A2B7XX35_9EURO</name>
<keyword evidence="2" id="KW-1133">Transmembrane helix</keyword>
<accession>A0A2B7XX35</accession>
<feature type="transmembrane region" description="Helical" evidence="2">
    <location>
        <begin position="44"/>
        <end position="64"/>
    </location>
</feature>
<proteinExistence type="predicted"/>
<protein>
    <submittedName>
        <fullName evidence="3">Uncharacterized protein</fullName>
    </submittedName>
</protein>
<evidence type="ECO:0000313" key="3">
    <source>
        <dbReference type="EMBL" id="PGH13495.1"/>
    </source>
</evidence>
<sequence length="677" mass="75331">MTGFFRGYWNTENTSKSPNVHVPQNPDSTTVKGHKLRRFPARGIAIILGPLLVTAYFIIIWAFIEKRERDTIKYGLNGELWVFYSWFIVGVFGLNLSKYGLQGVEAAMLQTRTWQARNSMALMMHSGSTWSGPGGWVKYFNALYQRKRLAGRLWWLLAILSALSSIALPLSGLTMDIDDGYIRLDEEPMVIGRKWDNLNRFRGYFRPLSQTLWQAGDSPNLPGIGVAYTAPHVQRDKFGLGDFPNPLPTESAENPDIFLVPQATVPIGGKSWGMLIGYNCSIVESFSEFKILSRRLSAKYEYNWNDRYDFPLFSLGPDEAILVRNSTDTAEVGDAGMWANLEIGVKPYTVNKNIPNRGYTSEFLAAQANGTLRSQIIEIALWQAAFNSLDFNGSPGAMIAGAPVPFFEDENGKIHHNKSFFPAIYNRGGFQRLNDRKVRSLAVPVGVRCVSHSNLGTAELDPQGFFRTFEQGLPPPKAYRGDESSGVFGQTALDFLQTKVGNLITSSGFRSVPAEYISRSRYLSADALRKSCLLAFARDALSLMYDDSNEFGQNAYPLSDATSSKPGKILTPGRVPGIIPAVFFVLWALGCIVLGIIYGFSARWSETLDGYSLFRFGADLSDQIRGRPEFAGPGEFYKCDGLWRLPGLIGDSQPRSDTGHISLVEQGSEVDRGKRYH</sequence>
<feature type="transmembrane region" description="Helical" evidence="2">
    <location>
        <begin position="84"/>
        <end position="101"/>
    </location>
</feature>
<feature type="region of interest" description="Disordered" evidence="1">
    <location>
        <begin position="654"/>
        <end position="677"/>
    </location>
</feature>
<organism evidence="3 4">
    <name type="scientific">Helicocarpus griseus UAMH5409</name>
    <dbReference type="NCBI Taxonomy" id="1447875"/>
    <lineage>
        <taxon>Eukaryota</taxon>
        <taxon>Fungi</taxon>
        <taxon>Dikarya</taxon>
        <taxon>Ascomycota</taxon>
        <taxon>Pezizomycotina</taxon>
        <taxon>Eurotiomycetes</taxon>
        <taxon>Eurotiomycetidae</taxon>
        <taxon>Onygenales</taxon>
        <taxon>Ajellomycetaceae</taxon>
        <taxon>Helicocarpus</taxon>
    </lineage>
</organism>
<reference evidence="3 4" key="1">
    <citation type="submission" date="2017-10" db="EMBL/GenBank/DDBJ databases">
        <title>Comparative genomics in systemic dimorphic fungi from Ajellomycetaceae.</title>
        <authorList>
            <person name="Munoz J.F."/>
            <person name="Mcewen J.G."/>
            <person name="Clay O.K."/>
            <person name="Cuomo C.A."/>
        </authorList>
    </citation>
    <scope>NUCLEOTIDE SEQUENCE [LARGE SCALE GENOMIC DNA]</scope>
    <source>
        <strain evidence="3 4">UAMH5409</strain>
    </source>
</reference>
<feature type="transmembrane region" description="Helical" evidence="2">
    <location>
        <begin position="153"/>
        <end position="173"/>
    </location>
</feature>
<feature type="transmembrane region" description="Helical" evidence="2">
    <location>
        <begin position="578"/>
        <end position="600"/>
    </location>
</feature>
<keyword evidence="2" id="KW-0472">Membrane</keyword>
<gene>
    <name evidence="3" type="ORF">AJ79_03625</name>
</gene>
<comment type="caution">
    <text evidence="3">The sequence shown here is derived from an EMBL/GenBank/DDBJ whole genome shotgun (WGS) entry which is preliminary data.</text>
</comment>
<dbReference type="AlphaFoldDB" id="A0A2B7XX35"/>
<keyword evidence="2" id="KW-0812">Transmembrane</keyword>
<dbReference type="OrthoDB" id="5287717at2759"/>
<evidence type="ECO:0000256" key="2">
    <source>
        <dbReference type="SAM" id="Phobius"/>
    </source>
</evidence>
<evidence type="ECO:0000256" key="1">
    <source>
        <dbReference type="SAM" id="MobiDB-lite"/>
    </source>
</evidence>
<dbReference type="Proteomes" id="UP000223968">
    <property type="component" value="Unassembled WGS sequence"/>
</dbReference>
<dbReference type="EMBL" id="PDNB01000045">
    <property type="protein sequence ID" value="PGH13495.1"/>
    <property type="molecule type" value="Genomic_DNA"/>
</dbReference>
<keyword evidence="4" id="KW-1185">Reference proteome</keyword>